<feature type="region of interest" description="Disordered" evidence="1">
    <location>
        <begin position="1"/>
        <end position="129"/>
    </location>
</feature>
<dbReference type="EMBL" id="MU863624">
    <property type="protein sequence ID" value="KAK4106896.1"/>
    <property type="molecule type" value="Genomic_DNA"/>
</dbReference>
<organism evidence="2 3">
    <name type="scientific">Parathielavia hyrcaniae</name>
    <dbReference type="NCBI Taxonomy" id="113614"/>
    <lineage>
        <taxon>Eukaryota</taxon>
        <taxon>Fungi</taxon>
        <taxon>Dikarya</taxon>
        <taxon>Ascomycota</taxon>
        <taxon>Pezizomycotina</taxon>
        <taxon>Sordariomycetes</taxon>
        <taxon>Sordariomycetidae</taxon>
        <taxon>Sordariales</taxon>
        <taxon>Chaetomiaceae</taxon>
        <taxon>Parathielavia</taxon>
    </lineage>
</organism>
<evidence type="ECO:0000313" key="3">
    <source>
        <dbReference type="Proteomes" id="UP001305647"/>
    </source>
</evidence>
<feature type="compositionally biased region" description="Basic and acidic residues" evidence="1">
    <location>
        <begin position="322"/>
        <end position="333"/>
    </location>
</feature>
<feature type="compositionally biased region" description="Pro residues" evidence="1">
    <location>
        <begin position="85"/>
        <end position="100"/>
    </location>
</feature>
<dbReference type="Proteomes" id="UP001305647">
    <property type="component" value="Unassembled WGS sequence"/>
</dbReference>
<feature type="compositionally biased region" description="Basic and acidic residues" evidence="1">
    <location>
        <begin position="293"/>
        <end position="315"/>
    </location>
</feature>
<keyword evidence="3" id="KW-1185">Reference proteome</keyword>
<evidence type="ECO:0000256" key="1">
    <source>
        <dbReference type="SAM" id="MobiDB-lite"/>
    </source>
</evidence>
<feature type="compositionally biased region" description="Basic and acidic residues" evidence="1">
    <location>
        <begin position="17"/>
        <end position="40"/>
    </location>
</feature>
<feature type="compositionally biased region" description="Pro residues" evidence="1">
    <location>
        <begin position="108"/>
        <end position="117"/>
    </location>
</feature>
<feature type="region of interest" description="Disordered" evidence="1">
    <location>
        <begin position="293"/>
        <end position="333"/>
    </location>
</feature>
<gene>
    <name evidence="2" type="ORF">N658DRAFT_34150</name>
</gene>
<comment type="caution">
    <text evidence="2">The sequence shown here is derived from an EMBL/GenBank/DDBJ whole genome shotgun (WGS) entry which is preliminary data.</text>
</comment>
<evidence type="ECO:0000313" key="2">
    <source>
        <dbReference type="EMBL" id="KAK4106896.1"/>
    </source>
</evidence>
<evidence type="ECO:0008006" key="4">
    <source>
        <dbReference type="Google" id="ProtNLM"/>
    </source>
</evidence>
<protein>
    <recommendedName>
        <fullName evidence="4">WW domain-containing protein</fullName>
    </recommendedName>
</protein>
<proteinExistence type="predicted"/>
<dbReference type="AlphaFoldDB" id="A0AAN6QC77"/>
<sequence>MSNPDVAEAPATPPKAPAEKSAEDRKGERGQKAEPIESRETTPPAEANGSPSPSVSHSEGEYSGSDTEQHETETADKPATDGAQPPLPNEPLPDQAPPLPNETLPSDPAAPPLPAKPVPESQDDGWDFHWNPNDQSYWFYNRFTGLWQKENPRMPVGGTTATLPSTSTIPTPAAPGTDPQQTILSNPTSVAGGYNPAIHGDYDETAWYAQPTTSSIGTSYQPEGTDPLLHLFPDAHHHDNHSTDYTTAALFNRHTGQWQDAEQQQGPERHSDEARARRQMRAFFDVDAAANMHDGRSLKAERSGIKPTKAELKAFKERRRAKKEEKRRAWLRD</sequence>
<reference evidence="2" key="1">
    <citation type="journal article" date="2023" name="Mol. Phylogenet. Evol.">
        <title>Genome-scale phylogeny and comparative genomics of the fungal order Sordariales.</title>
        <authorList>
            <person name="Hensen N."/>
            <person name="Bonometti L."/>
            <person name="Westerberg I."/>
            <person name="Brannstrom I.O."/>
            <person name="Guillou S."/>
            <person name="Cros-Aarteil S."/>
            <person name="Calhoun S."/>
            <person name="Haridas S."/>
            <person name="Kuo A."/>
            <person name="Mondo S."/>
            <person name="Pangilinan J."/>
            <person name="Riley R."/>
            <person name="LaButti K."/>
            <person name="Andreopoulos B."/>
            <person name="Lipzen A."/>
            <person name="Chen C."/>
            <person name="Yan M."/>
            <person name="Daum C."/>
            <person name="Ng V."/>
            <person name="Clum A."/>
            <person name="Steindorff A."/>
            <person name="Ohm R.A."/>
            <person name="Martin F."/>
            <person name="Silar P."/>
            <person name="Natvig D.O."/>
            <person name="Lalanne C."/>
            <person name="Gautier V."/>
            <person name="Ament-Velasquez S.L."/>
            <person name="Kruys A."/>
            <person name="Hutchinson M.I."/>
            <person name="Powell A.J."/>
            <person name="Barry K."/>
            <person name="Miller A.N."/>
            <person name="Grigoriev I.V."/>
            <person name="Debuchy R."/>
            <person name="Gladieux P."/>
            <person name="Hiltunen Thoren M."/>
            <person name="Johannesson H."/>
        </authorList>
    </citation>
    <scope>NUCLEOTIDE SEQUENCE</scope>
    <source>
        <strain evidence="2">CBS 757.83</strain>
    </source>
</reference>
<name>A0AAN6QC77_9PEZI</name>
<feature type="compositionally biased region" description="Basic and acidic residues" evidence="1">
    <location>
        <begin position="67"/>
        <end position="79"/>
    </location>
</feature>
<reference evidence="2" key="2">
    <citation type="submission" date="2023-05" db="EMBL/GenBank/DDBJ databases">
        <authorList>
            <consortium name="Lawrence Berkeley National Laboratory"/>
            <person name="Steindorff A."/>
            <person name="Hensen N."/>
            <person name="Bonometti L."/>
            <person name="Westerberg I."/>
            <person name="Brannstrom I.O."/>
            <person name="Guillou S."/>
            <person name="Cros-Aarteil S."/>
            <person name="Calhoun S."/>
            <person name="Haridas S."/>
            <person name="Kuo A."/>
            <person name="Mondo S."/>
            <person name="Pangilinan J."/>
            <person name="Riley R."/>
            <person name="Labutti K."/>
            <person name="Andreopoulos B."/>
            <person name="Lipzen A."/>
            <person name="Chen C."/>
            <person name="Yanf M."/>
            <person name="Daum C."/>
            <person name="Ng V."/>
            <person name="Clum A."/>
            <person name="Ohm R."/>
            <person name="Martin F."/>
            <person name="Silar P."/>
            <person name="Natvig D."/>
            <person name="Lalanne C."/>
            <person name="Gautier V."/>
            <person name="Ament-Velasquez S.L."/>
            <person name="Kruys A."/>
            <person name="Hutchinson M.I."/>
            <person name="Powell A.J."/>
            <person name="Barry K."/>
            <person name="Miller A.N."/>
            <person name="Grigoriev I.V."/>
            <person name="Debuchy R."/>
            <person name="Gladieux P."/>
            <person name="Thoren M.H."/>
            <person name="Johannesson H."/>
        </authorList>
    </citation>
    <scope>NUCLEOTIDE SEQUENCE</scope>
    <source>
        <strain evidence="2">CBS 757.83</strain>
    </source>
</reference>
<accession>A0AAN6QC77</accession>